<accession>A0A0A8Y5K7</accession>
<organism evidence="2">
    <name type="scientific">Arundo donax</name>
    <name type="common">Giant reed</name>
    <name type="synonym">Donax arundinaceus</name>
    <dbReference type="NCBI Taxonomy" id="35708"/>
    <lineage>
        <taxon>Eukaryota</taxon>
        <taxon>Viridiplantae</taxon>
        <taxon>Streptophyta</taxon>
        <taxon>Embryophyta</taxon>
        <taxon>Tracheophyta</taxon>
        <taxon>Spermatophyta</taxon>
        <taxon>Magnoliopsida</taxon>
        <taxon>Liliopsida</taxon>
        <taxon>Poales</taxon>
        <taxon>Poaceae</taxon>
        <taxon>PACMAD clade</taxon>
        <taxon>Arundinoideae</taxon>
        <taxon>Arundineae</taxon>
        <taxon>Arundo</taxon>
    </lineage>
</organism>
<evidence type="ECO:0000256" key="1">
    <source>
        <dbReference type="SAM" id="Phobius"/>
    </source>
</evidence>
<sequence length="40" mass="4700">MVLCAILLLYLVSGPKNIKLHILMLLITCMIWFKIQKKKQ</sequence>
<dbReference type="AlphaFoldDB" id="A0A0A8Y5K7"/>
<protein>
    <submittedName>
        <fullName evidence="2">Uncharacterized protein</fullName>
    </submittedName>
</protein>
<feature type="transmembrane region" description="Helical" evidence="1">
    <location>
        <begin position="18"/>
        <end position="35"/>
    </location>
</feature>
<name>A0A0A8Y5K7_ARUDO</name>
<evidence type="ECO:0000313" key="2">
    <source>
        <dbReference type="EMBL" id="JAD21264.1"/>
    </source>
</evidence>
<reference evidence="2" key="1">
    <citation type="submission" date="2014-09" db="EMBL/GenBank/DDBJ databases">
        <authorList>
            <person name="Magalhaes I.L.F."/>
            <person name="Oliveira U."/>
            <person name="Santos F.R."/>
            <person name="Vidigal T.H.D.A."/>
            <person name="Brescovit A.D."/>
            <person name="Santos A.J."/>
        </authorList>
    </citation>
    <scope>NUCLEOTIDE SEQUENCE</scope>
    <source>
        <tissue evidence="2">Shoot tissue taken approximately 20 cm above the soil surface</tissue>
    </source>
</reference>
<reference evidence="2" key="2">
    <citation type="journal article" date="2015" name="Data Brief">
        <title>Shoot transcriptome of the giant reed, Arundo donax.</title>
        <authorList>
            <person name="Barrero R.A."/>
            <person name="Guerrero F.D."/>
            <person name="Moolhuijzen P."/>
            <person name="Goolsby J.A."/>
            <person name="Tidwell J."/>
            <person name="Bellgard S.E."/>
            <person name="Bellgard M.I."/>
        </authorList>
    </citation>
    <scope>NUCLEOTIDE SEQUENCE</scope>
    <source>
        <tissue evidence="2">Shoot tissue taken approximately 20 cm above the soil surface</tissue>
    </source>
</reference>
<keyword evidence="1" id="KW-0472">Membrane</keyword>
<proteinExistence type="predicted"/>
<keyword evidence="1" id="KW-1133">Transmembrane helix</keyword>
<keyword evidence="1" id="KW-0812">Transmembrane</keyword>
<dbReference type="EMBL" id="GBRH01276631">
    <property type="protein sequence ID" value="JAD21264.1"/>
    <property type="molecule type" value="Transcribed_RNA"/>
</dbReference>